<keyword evidence="11" id="KW-1185">Reference proteome</keyword>
<dbReference type="InterPro" id="IPR001623">
    <property type="entry name" value="DnaJ_domain"/>
</dbReference>
<dbReference type="Pfam" id="PF00684">
    <property type="entry name" value="DnaJ_CXXCXGXG"/>
    <property type="match status" value="1"/>
</dbReference>
<dbReference type="FunFam" id="2.10.230.10:FF:000001">
    <property type="entry name" value="DnaJ subfamily A member 2"/>
    <property type="match status" value="1"/>
</dbReference>
<dbReference type="CDD" id="cd10747">
    <property type="entry name" value="DnaJ_C"/>
    <property type="match status" value="1"/>
</dbReference>
<accession>A0A5M3MYN5</accession>
<dbReference type="Proteomes" id="UP000053558">
    <property type="component" value="Unassembled WGS sequence"/>
</dbReference>
<dbReference type="SUPFAM" id="SSF46565">
    <property type="entry name" value="Chaperone J-domain"/>
    <property type="match status" value="1"/>
</dbReference>
<dbReference type="OrthoDB" id="550424at2759"/>
<dbReference type="CDD" id="cd06257">
    <property type="entry name" value="DnaJ"/>
    <property type="match status" value="1"/>
</dbReference>
<evidence type="ECO:0000256" key="6">
    <source>
        <dbReference type="SAM" id="MobiDB-lite"/>
    </source>
</evidence>
<evidence type="ECO:0000256" key="7">
    <source>
        <dbReference type="SAM" id="SignalP"/>
    </source>
</evidence>
<dbReference type="InterPro" id="IPR001305">
    <property type="entry name" value="HSP_DnaJ_Cys-rich_dom"/>
</dbReference>
<dbReference type="InterPro" id="IPR036410">
    <property type="entry name" value="HSP_DnaJ_Cys-rich_dom_sf"/>
</dbReference>
<dbReference type="AlphaFoldDB" id="A0A5M3MYN5"/>
<protein>
    <submittedName>
        <fullName evidence="10">DnaJ-domain-containing protein</fullName>
    </submittedName>
</protein>
<feature type="chain" id="PRO_5024306131" evidence="7">
    <location>
        <begin position="31"/>
        <end position="432"/>
    </location>
</feature>
<evidence type="ECO:0000256" key="1">
    <source>
        <dbReference type="ARBA" id="ARBA00022723"/>
    </source>
</evidence>
<evidence type="ECO:0000259" key="8">
    <source>
        <dbReference type="PROSITE" id="PS50076"/>
    </source>
</evidence>
<keyword evidence="3 5" id="KW-0863">Zinc-finger</keyword>
<dbReference type="Gene3D" id="2.60.260.20">
    <property type="entry name" value="Urease metallochaperone UreE, N-terminal domain"/>
    <property type="match status" value="2"/>
</dbReference>
<feature type="zinc finger region" description="CR-type" evidence="5">
    <location>
        <begin position="150"/>
        <end position="235"/>
    </location>
</feature>
<dbReference type="InterPro" id="IPR018253">
    <property type="entry name" value="DnaJ_domain_CS"/>
</dbReference>
<evidence type="ECO:0000259" key="9">
    <source>
        <dbReference type="PROSITE" id="PS51188"/>
    </source>
</evidence>
<dbReference type="SUPFAM" id="SSF49493">
    <property type="entry name" value="HSP40/DnaJ peptide-binding domain"/>
    <property type="match status" value="2"/>
</dbReference>
<evidence type="ECO:0000256" key="5">
    <source>
        <dbReference type="PROSITE-ProRule" id="PRU00546"/>
    </source>
</evidence>
<reference evidence="11" key="1">
    <citation type="journal article" date="2012" name="Science">
        <title>The Paleozoic origin of enzymatic lignin decomposition reconstructed from 31 fungal genomes.</title>
        <authorList>
            <person name="Floudas D."/>
            <person name="Binder M."/>
            <person name="Riley R."/>
            <person name="Barry K."/>
            <person name="Blanchette R.A."/>
            <person name="Henrissat B."/>
            <person name="Martinez A.T."/>
            <person name="Otillar R."/>
            <person name="Spatafora J.W."/>
            <person name="Yadav J.S."/>
            <person name="Aerts A."/>
            <person name="Benoit I."/>
            <person name="Boyd A."/>
            <person name="Carlson A."/>
            <person name="Copeland A."/>
            <person name="Coutinho P.M."/>
            <person name="de Vries R.P."/>
            <person name="Ferreira P."/>
            <person name="Findley K."/>
            <person name="Foster B."/>
            <person name="Gaskell J."/>
            <person name="Glotzer D."/>
            <person name="Gorecki P."/>
            <person name="Heitman J."/>
            <person name="Hesse C."/>
            <person name="Hori C."/>
            <person name="Igarashi K."/>
            <person name="Jurgens J.A."/>
            <person name="Kallen N."/>
            <person name="Kersten P."/>
            <person name="Kohler A."/>
            <person name="Kuees U."/>
            <person name="Kumar T.K.A."/>
            <person name="Kuo A."/>
            <person name="LaButti K."/>
            <person name="Larrondo L.F."/>
            <person name="Lindquist E."/>
            <person name="Ling A."/>
            <person name="Lombard V."/>
            <person name="Lucas S."/>
            <person name="Lundell T."/>
            <person name="Martin R."/>
            <person name="McLaughlin D.J."/>
            <person name="Morgenstern I."/>
            <person name="Morin E."/>
            <person name="Murat C."/>
            <person name="Nagy L.G."/>
            <person name="Nolan M."/>
            <person name="Ohm R.A."/>
            <person name="Patyshakuliyeva A."/>
            <person name="Rokas A."/>
            <person name="Ruiz-Duenas F.J."/>
            <person name="Sabat G."/>
            <person name="Salamov A."/>
            <person name="Samejima M."/>
            <person name="Schmutz J."/>
            <person name="Slot J.C."/>
            <person name="St John F."/>
            <person name="Stenlid J."/>
            <person name="Sun H."/>
            <person name="Sun S."/>
            <person name="Syed K."/>
            <person name="Tsang A."/>
            <person name="Wiebenga A."/>
            <person name="Young D."/>
            <person name="Pisabarro A."/>
            <person name="Eastwood D.C."/>
            <person name="Martin F."/>
            <person name="Cullen D."/>
            <person name="Grigoriev I.V."/>
            <person name="Hibbett D.S."/>
        </authorList>
    </citation>
    <scope>NUCLEOTIDE SEQUENCE [LARGE SCALE GENOMIC DNA]</scope>
    <source>
        <strain evidence="11">RWD-64-598 SS2</strain>
    </source>
</reference>
<dbReference type="SMART" id="SM00271">
    <property type="entry name" value="DnaJ"/>
    <property type="match status" value="1"/>
</dbReference>
<organism evidence="10 11">
    <name type="scientific">Coniophora puteana (strain RWD-64-598)</name>
    <name type="common">Brown rot fungus</name>
    <dbReference type="NCBI Taxonomy" id="741705"/>
    <lineage>
        <taxon>Eukaryota</taxon>
        <taxon>Fungi</taxon>
        <taxon>Dikarya</taxon>
        <taxon>Basidiomycota</taxon>
        <taxon>Agaricomycotina</taxon>
        <taxon>Agaricomycetes</taxon>
        <taxon>Agaricomycetidae</taxon>
        <taxon>Boletales</taxon>
        <taxon>Coniophorineae</taxon>
        <taxon>Coniophoraceae</taxon>
        <taxon>Coniophora</taxon>
    </lineage>
</organism>
<dbReference type="PROSITE" id="PS00636">
    <property type="entry name" value="DNAJ_1"/>
    <property type="match status" value="1"/>
</dbReference>
<dbReference type="Pfam" id="PF01556">
    <property type="entry name" value="DnaJ_C"/>
    <property type="match status" value="1"/>
</dbReference>
<dbReference type="PANTHER" id="PTHR43888">
    <property type="entry name" value="DNAJ-LIKE-2, ISOFORM A-RELATED"/>
    <property type="match status" value="1"/>
</dbReference>
<dbReference type="GO" id="GO:0051082">
    <property type="term" value="F:unfolded protein binding"/>
    <property type="evidence" value="ECO:0007669"/>
    <property type="project" value="InterPro"/>
</dbReference>
<feature type="region of interest" description="Disordered" evidence="6">
    <location>
        <begin position="382"/>
        <end position="432"/>
    </location>
</feature>
<dbReference type="GeneID" id="19200796"/>
<dbReference type="PROSITE" id="PS50076">
    <property type="entry name" value="DNAJ_2"/>
    <property type="match status" value="1"/>
</dbReference>
<dbReference type="CDD" id="cd10719">
    <property type="entry name" value="DnaJ_zf"/>
    <property type="match status" value="1"/>
</dbReference>
<dbReference type="InterPro" id="IPR044713">
    <property type="entry name" value="DNJA1/2-like"/>
</dbReference>
<dbReference type="EMBL" id="JH711575">
    <property type="protein sequence ID" value="EIW84229.1"/>
    <property type="molecule type" value="Genomic_DNA"/>
</dbReference>
<dbReference type="KEGG" id="cput:CONPUDRAFT_135746"/>
<evidence type="ECO:0000256" key="2">
    <source>
        <dbReference type="ARBA" id="ARBA00022737"/>
    </source>
</evidence>
<dbReference type="Gene3D" id="1.10.287.110">
    <property type="entry name" value="DnaJ domain"/>
    <property type="match status" value="1"/>
</dbReference>
<dbReference type="OMA" id="IVFHIVE"/>
<evidence type="ECO:0000313" key="11">
    <source>
        <dbReference type="Proteomes" id="UP000053558"/>
    </source>
</evidence>
<dbReference type="InterPro" id="IPR008971">
    <property type="entry name" value="HSP40/DnaJ_pept-bd"/>
</dbReference>
<dbReference type="PRINTS" id="PR00625">
    <property type="entry name" value="JDOMAIN"/>
</dbReference>
<keyword evidence="4 5" id="KW-0862">Zinc</keyword>
<dbReference type="PROSITE" id="PS51188">
    <property type="entry name" value="ZF_CR"/>
    <property type="match status" value="1"/>
</dbReference>
<dbReference type="InterPro" id="IPR002939">
    <property type="entry name" value="DnaJ_C"/>
</dbReference>
<feature type="compositionally biased region" description="Acidic residues" evidence="6">
    <location>
        <begin position="394"/>
        <end position="422"/>
    </location>
</feature>
<dbReference type="RefSeq" id="XP_007765986.1">
    <property type="nucleotide sequence ID" value="XM_007767796.1"/>
</dbReference>
<comment type="caution">
    <text evidence="10">The sequence shown here is derived from an EMBL/GenBank/DDBJ whole genome shotgun (WGS) entry which is preliminary data.</text>
</comment>
<dbReference type="GO" id="GO:0030544">
    <property type="term" value="F:Hsp70 protein binding"/>
    <property type="evidence" value="ECO:0007669"/>
    <property type="project" value="InterPro"/>
</dbReference>
<dbReference type="Pfam" id="PF00226">
    <property type="entry name" value="DnaJ"/>
    <property type="match status" value="1"/>
</dbReference>
<sequence length="432" mass="47444">MPMLLRVFLLLPPLNHQWVTLIFLLLPVDTELYDLLGVPPTASEGDIKKAYRKKNPDDPNAAQKFQEMAAAYEILIDSQSRAAYDAQGMSGLGGSSDGGMPDPADMFAQFFGGGGGGAFFDFGPGAGMRPRKGQDTHIPYDVTLEDLYNGKSIKLNMEKEVVCNGCQGIGAKGSAKPKECAQCQGKGWTAIHTQLSPQRYGTARAKCTDCNGEGSKFREKDRCKKCKGAKTVKEKNRQEIFVEKGMVDGQKIVLSGAGDEEPGVPPGDVVFQLKMTHHESFERSGPDLMTNVKITLSEALLGFSRILITHLDGRGIHVANPPRKIIKPGHTIIIRGEGMPTYKNPDHRGNLYIVFDVEMPDATWMNAIDGKLLEQLLPPKKADLEPTPSVVDEVTFEEADIEDFGEGDEHDWEDDDYDDDDFPGAQPECRPQ</sequence>
<dbReference type="Gene3D" id="2.10.230.10">
    <property type="entry name" value="Heat shock protein DnaJ, cysteine-rich domain"/>
    <property type="match status" value="1"/>
</dbReference>
<evidence type="ECO:0000313" key="10">
    <source>
        <dbReference type="EMBL" id="EIW84229.1"/>
    </source>
</evidence>
<proteinExistence type="predicted"/>
<dbReference type="GO" id="GO:0006457">
    <property type="term" value="P:protein folding"/>
    <property type="evidence" value="ECO:0007669"/>
    <property type="project" value="InterPro"/>
</dbReference>
<feature type="domain" description="J" evidence="8">
    <location>
        <begin position="31"/>
        <end position="88"/>
    </location>
</feature>
<evidence type="ECO:0000256" key="3">
    <source>
        <dbReference type="ARBA" id="ARBA00022771"/>
    </source>
</evidence>
<evidence type="ECO:0000256" key="4">
    <source>
        <dbReference type="ARBA" id="ARBA00022833"/>
    </source>
</evidence>
<dbReference type="InterPro" id="IPR036869">
    <property type="entry name" value="J_dom_sf"/>
</dbReference>
<keyword evidence="1 5" id="KW-0479">Metal-binding</keyword>
<gene>
    <name evidence="10" type="ORF">CONPUDRAFT_135746</name>
</gene>
<feature type="signal peptide" evidence="7">
    <location>
        <begin position="1"/>
        <end position="30"/>
    </location>
</feature>
<dbReference type="GO" id="GO:0008270">
    <property type="term" value="F:zinc ion binding"/>
    <property type="evidence" value="ECO:0007669"/>
    <property type="project" value="UniProtKB-KW"/>
</dbReference>
<keyword evidence="2" id="KW-0677">Repeat</keyword>
<dbReference type="SUPFAM" id="SSF57938">
    <property type="entry name" value="DnaJ/Hsp40 cysteine-rich domain"/>
    <property type="match status" value="1"/>
</dbReference>
<feature type="domain" description="CR-type" evidence="9">
    <location>
        <begin position="150"/>
        <end position="235"/>
    </location>
</feature>
<name>A0A5M3MYN5_CONPW</name>
<keyword evidence="7" id="KW-0732">Signal</keyword>
<dbReference type="FunFam" id="2.60.260.20:FF:000003">
    <property type="entry name" value="DnaJ subfamily A member 2"/>
    <property type="match status" value="1"/>
</dbReference>